<dbReference type="EMBL" id="BQNB010015021">
    <property type="protein sequence ID" value="GJT35106.1"/>
    <property type="molecule type" value="Genomic_DNA"/>
</dbReference>
<reference evidence="1" key="2">
    <citation type="submission" date="2022-01" db="EMBL/GenBank/DDBJ databases">
        <authorList>
            <person name="Yamashiro T."/>
            <person name="Shiraishi A."/>
            <person name="Satake H."/>
            <person name="Nakayama K."/>
        </authorList>
    </citation>
    <scope>NUCLEOTIDE SEQUENCE</scope>
</reference>
<sequence>MGFHVDHSLDSKLLRLECTLRNSAEVSSFLGLAVMITEAGTASLVRVVYVIMTVESSLSHLVRRMVVANGPDVGKERVKFLRDFELTEFGPFSRKSRIDTDVQKVGCGMRSGTLGKKGKLAPRHVGPLEIVGIVSMWGLAVWI</sequence>
<evidence type="ECO:0000313" key="1">
    <source>
        <dbReference type="EMBL" id="GJT35106.1"/>
    </source>
</evidence>
<comment type="caution">
    <text evidence="1">The sequence shown here is derived from an EMBL/GenBank/DDBJ whole genome shotgun (WGS) entry which is preliminary data.</text>
</comment>
<organism evidence="1 2">
    <name type="scientific">Tanacetum coccineum</name>
    <dbReference type="NCBI Taxonomy" id="301880"/>
    <lineage>
        <taxon>Eukaryota</taxon>
        <taxon>Viridiplantae</taxon>
        <taxon>Streptophyta</taxon>
        <taxon>Embryophyta</taxon>
        <taxon>Tracheophyta</taxon>
        <taxon>Spermatophyta</taxon>
        <taxon>Magnoliopsida</taxon>
        <taxon>eudicotyledons</taxon>
        <taxon>Gunneridae</taxon>
        <taxon>Pentapetalae</taxon>
        <taxon>asterids</taxon>
        <taxon>campanulids</taxon>
        <taxon>Asterales</taxon>
        <taxon>Asteraceae</taxon>
        <taxon>Asteroideae</taxon>
        <taxon>Anthemideae</taxon>
        <taxon>Anthemidinae</taxon>
        <taxon>Tanacetum</taxon>
    </lineage>
</organism>
<dbReference type="Proteomes" id="UP001151760">
    <property type="component" value="Unassembled WGS sequence"/>
</dbReference>
<protein>
    <submittedName>
        <fullName evidence="1">Uncharacterized protein</fullName>
    </submittedName>
</protein>
<reference evidence="1" key="1">
    <citation type="journal article" date="2022" name="Int. J. Mol. Sci.">
        <title>Draft Genome of Tanacetum Coccineum: Genomic Comparison of Closely Related Tanacetum-Family Plants.</title>
        <authorList>
            <person name="Yamashiro T."/>
            <person name="Shiraishi A."/>
            <person name="Nakayama K."/>
            <person name="Satake H."/>
        </authorList>
    </citation>
    <scope>NUCLEOTIDE SEQUENCE</scope>
</reference>
<proteinExistence type="predicted"/>
<name>A0ABQ5D741_9ASTR</name>
<keyword evidence="2" id="KW-1185">Reference proteome</keyword>
<evidence type="ECO:0000313" key="2">
    <source>
        <dbReference type="Proteomes" id="UP001151760"/>
    </source>
</evidence>
<gene>
    <name evidence="1" type="ORF">Tco_0925525</name>
</gene>
<accession>A0ABQ5D741</accession>